<accession>A0A916QCJ4</accession>
<evidence type="ECO:0000259" key="3">
    <source>
        <dbReference type="Pfam" id="PF00210"/>
    </source>
</evidence>
<dbReference type="EMBL" id="BMAQ01000014">
    <property type="protein sequence ID" value="GFR38245.1"/>
    <property type="molecule type" value="Genomic_DNA"/>
</dbReference>
<dbReference type="InterPro" id="IPR008331">
    <property type="entry name" value="Ferritin_DPS_dom"/>
</dbReference>
<comment type="caution">
    <text evidence="4">The sequence shown here is derived from an EMBL/GenBank/DDBJ whole genome shotgun (WGS) entry which is preliminary data.</text>
</comment>
<evidence type="ECO:0000313" key="4">
    <source>
        <dbReference type="EMBL" id="GFR38245.1"/>
    </source>
</evidence>
<reference evidence="4" key="1">
    <citation type="submission" date="2020-08" db="EMBL/GenBank/DDBJ databases">
        <authorList>
            <person name="Uke A."/>
            <person name="Chhe C."/>
            <person name="Baramee S."/>
            <person name="Kosugi A."/>
        </authorList>
    </citation>
    <scope>NUCLEOTIDE SEQUENCE</scope>
    <source>
        <strain evidence="4">DA-C8</strain>
    </source>
</reference>
<evidence type="ECO:0000256" key="1">
    <source>
        <dbReference type="ARBA" id="ARBA00009497"/>
    </source>
</evidence>
<dbReference type="PIRSF" id="PIRSF005900">
    <property type="entry name" value="Dps"/>
    <property type="match status" value="1"/>
</dbReference>
<comment type="similarity">
    <text evidence="1 2">Belongs to the Dps family.</text>
</comment>
<dbReference type="GO" id="GO:0016722">
    <property type="term" value="F:oxidoreductase activity, acting on metal ions"/>
    <property type="evidence" value="ECO:0007669"/>
    <property type="project" value="InterPro"/>
</dbReference>
<dbReference type="PROSITE" id="PS00819">
    <property type="entry name" value="DPS_2"/>
    <property type="match status" value="1"/>
</dbReference>
<sequence>MNPLATHLNKQLANCNLLYVKLQNYHWYVKGEHFFTLHEKFQALYEELPPAIDEIAERILTIGENPAGTMKQYLELASIQEASGQEDAAGMVAQLERDYRMLVQEMQQGVDIAEQTGDVVTADLFTGLAASFDKQAWLLRSYLAQAVQHTS</sequence>
<dbReference type="InterPro" id="IPR002177">
    <property type="entry name" value="DPS_DNA-bd"/>
</dbReference>
<feature type="domain" description="Ferritin/DPS" evidence="3">
    <location>
        <begin position="7"/>
        <end position="145"/>
    </location>
</feature>
<dbReference type="InterPro" id="IPR009078">
    <property type="entry name" value="Ferritin-like_SF"/>
</dbReference>
<protein>
    <submittedName>
        <fullName evidence="4">DNA starvation/stationary phase protection protein</fullName>
    </submittedName>
</protein>
<dbReference type="Pfam" id="PF00210">
    <property type="entry name" value="Ferritin"/>
    <property type="match status" value="1"/>
</dbReference>
<dbReference type="RefSeq" id="WP_200966496.1">
    <property type="nucleotide sequence ID" value="NZ_BMAQ01000014.1"/>
</dbReference>
<dbReference type="CDD" id="cd01043">
    <property type="entry name" value="DPS"/>
    <property type="match status" value="1"/>
</dbReference>
<proteinExistence type="inferred from homology"/>
<dbReference type="InterPro" id="IPR023188">
    <property type="entry name" value="DPS_DNA-bd_CS"/>
</dbReference>
<dbReference type="Proteomes" id="UP000654993">
    <property type="component" value="Unassembled WGS sequence"/>
</dbReference>
<evidence type="ECO:0000256" key="2">
    <source>
        <dbReference type="RuleBase" id="RU003875"/>
    </source>
</evidence>
<keyword evidence="5" id="KW-1185">Reference proteome</keyword>
<evidence type="ECO:0000313" key="5">
    <source>
        <dbReference type="Proteomes" id="UP000654993"/>
    </source>
</evidence>
<dbReference type="PANTHER" id="PTHR42932:SF1">
    <property type="entry name" value="GENERAL STRESS PROTEIN 20U"/>
    <property type="match status" value="1"/>
</dbReference>
<name>A0A916QCJ4_9BACL</name>
<dbReference type="AlphaFoldDB" id="A0A916QCJ4"/>
<gene>
    <name evidence="4" type="ORF">PRECH8_15410</name>
</gene>
<dbReference type="InterPro" id="IPR012347">
    <property type="entry name" value="Ferritin-like"/>
</dbReference>
<dbReference type="SUPFAM" id="SSF47240">
    <property type="entry name" value="Ferritin-like"/>
    <property type="match status" value="1"/>
</dbReference>
<reference evidence="4" key="2">
    <citation type="journal article" date="2021" name="Data Brief">
        <title>Draft genome sequence data of the facultative, thermophilic, xylanolytic bacterium Paenibacillus sp. strain DA-C8.</title>
        <authorList>
            <person name="Chhe C."/>
            <person name="Uke A."/>
            <person name="Baramee S."/>
            <person name="Ungkulpasvich U."/>
            <person name="Tachaapaikoon C."/>
            <person name="Pason P."/>
            <person name="Waeonukul R."/>
            <person name="Ratanakhanokchai K."/>
            <person name="Kosugi A."/>
        </authorList>
    </citation>
    <scope>NUCLEOTIDE SEQUENCE</scope>
    <source>
        <strain evidence="4">DA-C8</strain>
    </source>
</reference>
<dbReference type="GO" id="GO:0008199">
    <property type="term" value="F:ferric iron binding"/>
    <property type="evidence" value="ECO:0007669"/>
    <property type="project" value="InterPro"/>
</dbReference>
<dbReference type="PANTHER" id="PTHR42932">
    <property type="entry name" value="GENERAL STRESS PROTEIN 20U"/>
    <property type="match status" value="1"/>
</dbReference>
<dbReference type="Gene3D" id="1.20.1260.10">
    <property type="match status" value="1"/>
</dbReference>
<organism evidence="4 5">
    <name type="scientific">Insulibacter thermoxylanivorax</name>
    <dbReference type="NCBI Taxonomy" id="2749268"/>
    <lineage>
        <taxon>Bacteria</taxon>
        <taxon>Bacillati</taxon>
        <taxon>Bacillota</taxon>
        <taxon>Bacilli</taxon>
        <taxon>Bacillales</taxon>
        <taxon>Paenibacillaceae</taxon>
        <taxon>Insulibacter</taxon>
    </lineage>
</organism>
<dbReference type="PRINTS" id="PR01346">
    <property type="entry name" value="HELNAPAPROT"/>
</dbReference>